<sequence>MAPPGHQKRVKGVQIYRPFVYGTTSKAFSAENPKPAGTPAEHTHSWTVFVKGVDDADITYWCKKVQFKLHDSIPNHLRTIEDVPTGGAFETHATGWGEFDISIKIYYVPESNEKPQSLYHHLVLHPYGESEEEREKMRKLPEIRAWVYEEQLFNEPYENFYNLLTTPAEKGKSATKGTKSAKGDPSNGAISERNASIPLQSRPDQPFSQESERLELRRLEDAQQRVSQMSEALNKEIKSKEAELEALRAPIPVNPAS</sequence>
<name>A0A381LBS8_BLUGR</name>
<dbReference type="PROSITE" id="PS51037">
    <property type="entry name" value="YEATS"/>
    <property type="match status" value="1"/>
</dbReference>
<feature type="compositionally biased region" description="Polar residues" evidence="6">
    <location>
        <begin position="193"/>
        <end position="209"/>
    </location>
</feature>
<dbReference type="Gene3D" id="2.60.40.1970">
    <property type="entry name" value="YEATS domain"/>
    <property type="match status" value="1"/>
</dbReference>
<evidence type="ECO:0000313" key="8">
    <source>
        <dbReference type="EMBL" id="SUZ11338.1"/>
    </source>
</evidence>
<feature type="compositionally biased region" description="Basic and acidic residues" evidence="6">
    <location>
        <begin position="233"/>
        <end position="246"/>
    </location>
</feature>
<dbReference type="GO" id="GO:0006355">
    <property type="term" value="P:regulation of DNA-templated transcription"/>
    <property type="evidence" value="ECO:0007669"/>
    <property type="project" value="InterPro"/>
</dbReference>
<dbReference type="InterPro" id="IPR005033">
    <property type="entry name" value="YEATS"/>
</dbReference>
<evidence type="ECO:0000256" key="1">
    <source>
        <dbReference type="ARBA" id="ARBA00022408"/>
    </source>
</evidence>
<comment type="subcellular location">
    <subcellularLocation>
        <location evidence="5">Nucleus</location>
    </subcellularLocation>
</comment>
<keyword evidence="3" id="KW-0804">Transcription</keyword>
<dbReference type="GO" id="GO:0005634">
    <property type="term" value="C:nucleus"/>
    <property type="evidence" value="ECO:0007669"/>
    <property type="project" value="UniProtKB-SubCell"/>
</dbReference>
<feature type="region of interest" description="Disordered" evidence="6">
    <location>
        <begin position="170"/>
        <end position="257"/>
    </location>
</feature>
<feature type="compositionally biased region" description="Basic and acidic residues" evidence="6">
    <location>
        <begin position="210"/>
        <end position="223"/>
    </location>
</feature>
<dbReference type="InterPro" id="IPR038704">
    <property type="entry name" value="YEAST_sf"/>
</dbReference>
<dbReference type="EMBL" id="UIGY01000120">
    <property type="protein sequence ID" value="SUZ11338.1"/>
    <property type="molecule type" value="Genomic_DNA"/>
</dbReference>
<gene>
    <name evidence="8" type="ORF">BGT96224V2_LOCUS4482</name>
</gene>
<dbReference type="GO" id="GO:0000785">
    <property type="term" value="C:chromatin"/>
    <property type="evidence" value="ECO:0007669"/>
    <property type="project" value="UniProtKB-ARBA"/>
</dbReference>
<evidence type="ECO:0000256" key="2">
    <source>
        <dbReference type="ARBA" id="ARBA00023015"/>
    </source>
</evidence>
<accession>A0A381LBS8</accession>
<protein>
    <recommendedName>
        <fullName evidence="1">Protein AF-9 homolog</fullName>
    </recommendedName>
</protein>
<dbReference type="OrthoDB" id="16041at2759"/>
<dbReference type="PANTHER" id="PTHR47573">
    <property type="entry name" value="PROTEIN AF-9 HOMOLOG"/>
    <property type="match status" value="1"/>
</dbReference>
<evidence type="ECO:0000256" key="3">
    <source>
        <dbReference type="ARBA" id="ARBA00023163"/>
    </source>
</evidence>
<evidence type="ECO:0000256" key="6">
    <source>
        <dbReference type="SAM" id="MobiDB-lite"/>
    </source>
</evidence>
<feature type="domain" description="YEATS" evidence="7">
    <location>
        <begin position="9"/>
        <end position="167"/>
    </location>
</feature>
<reference evidence="8" key="1">
    <citation type="submission" date="2018-07" db="EMBL/GenBank/DDBJ databases">
        <authorList>
            <person name="Quirk P.G."/>
            <person name="Krulwich T.A."/>
        </authorList>
    </citation>
    <scope>NUCLEOTIDE SEQUENCE</scope>
    <source>
        <strain evidence="8">96224</strain>
    </source>
</reference>
<evidence type="ECO:0000256" key="5">
    <source>
        <dbReference type="PROSITE-ProRule" id="PRU00376"/>
    </source>
</evidence>
<dbReference type="PANTHER" id="PTHR47573:SF1">
    <property type="entry name" value="PROTEIN AF-9 HOMOLOG"/>
    <property type="match status" value="1"/>
</dbReference>
<dbReference type="AlphaFoldDB" id="A0A381LBS8"/>
<evidence type="ECO:0000259" key="7">
    <source>
        <dbReference type="PROSITE" id="PS51037"/>
    </source>
</evidence>
<keyword evidence="2" id="KW-0805">Transcription regulation</keyword>
<keyword evidence="4 5" id="KW-0539">Nucleus</keyword>
<proteinExistence type="predicted"/>
<evidence type="ECO:0000256" key="4">
    <source>
        <dbReference type="ARBA" id="ARBA00023242"/>
    </source>
</evidence>
<organism evidence="8">
    <name type="scientific">Blumeria graminis f. sp. tritici 96224</name>
    <dbReference type="NCBI Taxonomy" id="1268274"/>
    <lineage>
        <taxon>Eukaryota</taxon>
        <taxon>Fungi</taxon>
        <taxon>Dikarya</taxon>
        <taxon>Ascomycota</taxon>
        <taxon>Pezizomycotina</taxon>
        <taxon>Leotiomycetes</taxon>
        <taxon>Erysiphales</taxon>
        <taxon>Erysiphaceae</taxon>
        <taxon>Blumeria</taxon>
    </lineage>
</organism>
<dbReference type="Pfam" id="PF03366">
    <property type="entry name" value="YEATS"/>
    <property type="match status" value="1"/>
</dbReference>
<dbReference type="InterPro" id="IPR055129">
    <property type="entry name" value="YEATS_dom"/>
</dbReference>
<dbReference type="CDD" id="cd16908">
    <property type="entry name" value="YEATS_Yaf9_like"/>
    <property type="match status" value="1"/>
</dbReference>